<dbReference type="CDD" id="cd00320">
    <property type="entry name" value="cpn10"/>
    <property type="match status" value="1"/>
</dbReference>
<dbReference type="SUPFAM" id="SSF50129">
    <property type="entry name" value="GroES-like"/>
    <property type="match status" value="1"/>
</dbReference>
<evidence type="ECO:0000313" key="6">
    <source>
        <dbReference type="Proteomes" id="UP000245699"/>
    </source>
</evidence>
<dbReference type="PANTHER" id="PTHR10772:SF0">
    <property type="entry name" value="10 KDA HEAT SHOCK PROTEIN, MITOCHONDRIAL"/>
    <property type="match status" value="1"/>
</dbReference>
<proteinExistence type="inferred from homology"/>
<dbReference type="InterPro" id="IPR020818">
    <property type="entry name" value="Chaperonin_GroES"/>
</dbReference>
<reference evidence="5 6" key="1">
    <citation type="journal article" date="2018" name="MBio">
        <title>Comparative Genomics Reveals the Core Gene Toolbox for the Fungus-Insect Symbiosis.</title>
        <authorList>
            <person name="Wang Y."/>
            <person name="Stata M."/>
            <person name="Wang W."/>
            <person name="Stajich J.E."/>
            <person name="White M.M."/>
            <person name="Moncalvo J.M."/>
        </authorList>
    </citation>
    <scope>NUCLEOTIDE SEQUENCE [LARGE SCALE GENOMIC DNA]</scope>
    <source>
        <strain evidence="5 6">AUS-77-4</strain>
    </source>
</reference>
<dbReference type="PRINTS" id="PR00297">
    <property type="entry name" value="CHAPERONIN10"/>
</dbReference>
<comment type="caution">
    <text evidence="5">The sequence shown here is derived from an EMBL/GenBank/DDBJ whole genome shotgun (WGS) entry which is preliminary data.</text>
</comment>
<dbReference type="AlphaFoldDB" id="A0A2T9YI37"/>
<dbReference type="GO" id="GO:0051087">
    <property type="term" value="F:protein-folding chaperone binding"/>
    <property type="evidence" value="ECO:0007669"/>
    <property type="project" value="TreeGrafter"/>
</dbReference>
<accession>A0A2T9YI37</accession>
<dbReference type="PROSITE" id="PS00681">
    <property type="entry name" value="CHAPERONINS_CPN10"/>
    <property type="match status" value="1"/>
</dbReference>
<dbReference type="Pfam" id="PF00166">
    <property type="entry name" value="Cpn10"/>
    <property type="match status" value="1"/>
</dbReference>
<evidence type="ECO:0000256" key="1">
    <source>
        <dbReference type="ARBA" id="ARBA00006975"/>
    </source>
</evidence>
<organism evidence="5 6">
    <name type="scientific">Furculomyces boomerangus</name>
    <dbReference type="NCBI Taxonomy" id="61424"/>
    <lineage>
        <taxon>Eukaryota</taxon>
        <taxon>Fungi</taxon>
        <taxon>Fungi incertae sedis</taxon>
        <taxon>Zoopagomycota</taxon>
        <taxon>Kickxellomycotina</taxon>
        <taxon>Harpellomycetes</taxon>
        <taxon>Harpellales</taxon>
        <taxon>Harpellaceae</taxon>
        <taxon>Furculomyces</taxon>
    </lineage>
</organism>
<comment type="function">
    <text evidence="3">Eukaryotic CPN10 homolog which is essential for mitochondrial protein biogenesis, together with CPN60. Binds to CPN60 in the presence of Mg-ATP and suppresses the ATPase activity of the latter.</text>
</comment>
<dbReference type="GO" id="GO:0051082">
    <property type="term" value="F:unfolded protein binding"/>
    <property type="evidence" value="ECO:0007669"/>
    <property type="project" value="TreeGrafter"/>
</dbReference>
<dbReference type="FunFam" id="2.30.33.40:FF:000002">
    <property type="entry name" value="10 kDa chaperonin, mitochondrial"/>
    <property type="match status" value="1"/>
</dbReference>
<dbReference type="EMBL" id="MBFT01000389">
    <property type="protein sequence ID" value="PVU91990.1"/>
    <property type="molecule type" value="Genomic_DNA"/>
</dbReference>
<dbReference type="Gene3D" id="2.30.33.40">
    <property type="entry name" value="GroES chaperonin"/>
    <property type="match status" value="1"/>
</dbReference>
<evidence type="ECO:0000256" key="4">
    <source>
        <dbReference type="RuleBase" id="RU003479"/>
    </source>
</evidence>
<evidence type="ECO:0008006" key="7">
    <source>
        <dbReference type="Google" id="ProtNLM"/>
    </source>
</evidence>
<keyword evidence="6" id="KW-1185">Reference proteome</keyword>
<evidence type="ECO:0000256" key="3">
    <source>
        <dbReference type="ARBA" id="ARBA00056825"/>
    </source>
</evidence>
<dbReference type="GO" id="GO:0005524">
    <property type="term" value="F:ATP binding"/>
    <property type="evidence" value="ECO:0007669"/>
    <property type="project" value="InterPro"/>
</dbReference>
<comment type="similarity">
    <text evidence="1 4">Belongs to the GroES chaperonin family.</text>
</comment>
<dbReference type="STRING" id="61424.A0A2T9YI37"/>
<protein>
    <recommendedName>
        <fullName evidence="7">10 kDa heat shock protein, mitochondrial</fullName>
    </recommendedName>
</protein>
<name>A0A2T9YI37_9FUNG</name>
<gene>
    <name evidence="5" type="ORF">BB559_003890</name>
</gene>
<dbReference type="OrthoDB" id="184876at2759"/>
<dbReference type="PANTHER" id="PTHR10772">
    <property type="entry name" value="10 KDA HEAT SHOCK PROTEIN"/>
    <property type="match status" value="1"/>
</dbReference>
<dbReference type="GO" id="GO:0046872">
    <property type="term" value="F:metal ion binding"/>
    <property type="evidence" value="ECO:0007669"/>
    <property type="project" value="TreeGrafter"/>
</dbReference>
<dbReference type="SMART" id="SM00883">
    <property type="entry name" value="Cpn10"/>
    <property type="match status" value="1"/>
</dbReference>
<evidence type="ECO:0000256" key="2">
    <source>
        <dbReference type="ARBA" id="ARBA00023186"/>
    </source>
</evidence>
<dbReference type="HAMAP" id="MF_00580">
    <property type="entry name" value="CH10"/>
    <property type="match status" value="1"/>
</dbReference>
<dbReference type="InterPro" id="IPR018369">
    <property type="entry name" value="Chaprnonin_Cpn10_CS"/>
</dbReference>
<sequence>MFGSRALFSARKITPLLDRVLIQRVKAEAVTASGILLPEKSVEKLPEGVVISVGPGRVANDGKLVPTTLKEGDRVLLPSYGGNAVKIDSDKDNDILLYHESEILAKLD</sequence>
<dbReference type="InterPro" id="IPR011032">
    <property type="entry name" value="GroES-like_sf"/>
</dbReference>
<dbReference type="Proteomes" id="UP000245699">
    <property type="component" value="Unassembled WGS sequence"/>
</dbReference>
<dbReference type="InterPro" id="IPR037124">
    <property type="entry name" value="Chaperonin_GroES_sf"/>
</dbReference>
<evidence type="ECO:0000313" key="5">
    <source>
        <dbReference type="EMBL" id="PVU91990.1"/>
    </source>
</evidence>
<dbReference type="GO" id="GO:0044183">
    <property type="term" value="F:protein folding chaperone"/>
    <property type="evidence" value="ECO:0007669"/>
    <property type="project" value="InterPro"/>
</dbReference>
<keyword evidence="2 4" id="KW-0143">Chaperone</keyword>
<dbReference type="GO" id="GO:0005759">
    <property type="term" value="C:mitochondrial matrix"/>
    <property type="evidence" value="ECO:0007669"/>
    <property type="project" value="TreeGrafter"/>
</dbReference>